<feature type="domain" description="UspA" evidence="2">
    <location>
        <begin position="146"/>
        <end position="281"/>
    </location>
</feature>
<protein>
    <recommendedName>
        <fullName evidence="2">UspA domain-containing protein</fullName>
    </recommendedName>
</protein>
<dbReference type="EMBL" id="BSUO01000001">
    <property type="protein sequence ID" value="GMA39394.1"/>
    <property type="molecule type" value="Genomic_DNA"/>
</dbReference>
<proteinExistence type="inferred from homology"/>
<keyword evidence="4" id="KW-1185">Reference proteome</keyword>
<name>A0ABQ6IPJ5_9MICO</name>
<accession>A0ABQ6IPJ5</accession>
<evidence type="ECO:0000259" key="2">
    <source>
        <dbReference type="Pfam" id="PF00582"/>
    </source>
</evidence>
<dbReference type="InterPro" id="IPR014729">
    <property type="entry name" value="Rossmann-like_a/b/a_fold"/>
</dbReference>
<dbReference type="RefSeq" id="WP_284303319.1">
    <property type="nucleotide sequence ID" value="NZ_BSUO01000001.1"/>
</dbReference>
<evidence type="ECO:0000256" key="1">
    <source>
        <dbReference type="ARBA" id="ARBA00008791"/>
    </source>
</evidence>
<dbReference type="CDD" id="cd00293">
    <property type="entry name" value="USP-like"/>
    <property type="match status" value="2"/>
</dbReference>
<dbReference type="PANTHER" id="PTHR46268:SF15">
    <property type="entry name" value="UNIVERSAL STRESS PROTEIN HP_0031"/>
    <property type="match status" value="1"/>
</dbReference>
<comment type="similarity">
    <text evidence="1">Belongs to the universal stress protein A family.</text>
</comment>
<comment type="caution">
    <text evidence="3">The sequence shown here is derived from an EMBL/GenBank/DDBJ whole genome shotgun (WGS) entry which is preliminary data.</text>
</comment>
<gene>
    <name evidence="3" type="ORF">GCM10025883_14390</name>
</gene>
<evidence type="ECO:0000313" key="3">
    <source>
        <dbReference type="EMBL" id="GMA39394.1"/>
    </source>
</evidence>
<dbReference type="SUPFAM" id="SSF52402">
    <property type="entry name" value="Adenine nucleotide alpha hydrolases-like"/>
    <property type="match status" value="2"/>
</dbReference>
<sequence>MTYVVGWSPFHRDAGAVELACQLAKSAGERLHVMSVLPSGWGGLGKRHEARSEEEGERAVEEARSYLDAAGVEGDVISCTAKSVPQALLDAAEETSARMIVLGSGTEAGIGRIAVSSKANRLLHSSPVPVAVAPRGHRADDAKVSRVTCAFRNEEASHTTLEAAARYSDITNTPLRLVTFGVEPRRMYPAEVSGGDTMVLEEWRRQSCKALDDAIAALDRDDVTRELVVGRSWDDVLHEVDWDPGEILIVGSSSSIKIAQVFLGSSATKIVRCSPVPVIVMP</sequence>
<dbReference type="InterPro" id="IPR006016">
    <property type="entry name" value="UspA"/>
</dbReference>
<reference evidence="4" key="1">
    <citation type="journal article" date="2019" name="Int. J. Syst. Evol. Microbiol.">
        <title>The Global Catalogue of Microorganisms (GCM) 10K type strain sequencing project: providing services to taxonomists for standard genome sequencing and annotation.</title>
        <authorList>
            <consortium name="The Broad Institute Genomics Platform"/>
            <consortium name="The Broad Institute Genome Sequencing Center for Infectious Disease"/>
            <person name="Wu L."/>
            <person name="Ma J."/>
        </authorList>
    </citation>
    <scope>NUCLEOTIDE SEQUENCE [LARGE SCALE GENOMIC DNA]</scope>
    <source>
        <strain evidence="4">NBRC 113072</strain>
    </source>
</reference>
<dbReference type="PANTHER" id="PTHR46268">
    <property type="entry name" value="STRESS RESPONSE PROTEIN NHAX"/>
    <property type="match status" value="1"/>
</dbReference>
<dbReference type="Gene3D" id="3.40.50.620">
    <property type="entry name" value="HUPs"/>
    <property type="match status" value="2"/>
</dbReference>
<feature type="domain" description="UspA" evidence="2">
    <location>
        <begin position="16"/>
        <end position="133"/>
    </location>
</feature>
<dbReference type="Proteomes" id="UP001157126">
    <property type="component" value="Unassembled WGS sequence"/>
</dbReference>
<organism evidence="3 4">
    <name type="scientific">Mobilicoccus caccae</name>
    <dbReference type="NCBI Taxonomy" id="1859295"/>
    <lineage>
        <taxon>Bacteria</taxon>
        <taxon>Bacillati</taxon>
        <taxon>Actinomycetota</taxon>
        <taxon>Actinomycetes</taxon>
        <taxon>Micrococcales</taxon>
        <taxon>Dermatophilaceae</taxon>
        <taxon>Mobilicoccus</taxon>
    </lineage>
</organism>
<dbReference type="Pfam" id="PF00582">
    <property type="entry name" value="Usp"/>
    <property type="match status" value="2"/>
</dbReference>
<evidence type="ECO:0000313" key="4">
    <source>
        <dbReference type="Proteomes" id="UP001157126"/>
    </source>
</evidence>